<accession>A0ABD0T0B0</accession>
<feature type="signal peptide" evidence="1">
    <location>
        <begin position="1"/>
        <end position="20"/>
    </location>
</feature>
<sequence length="173" mass="20135">MRVMIFSILVASYVFQVIYMRQEKNFGKFNLILDKFKTCKGPKRKDCCNIYFVIVNQTAVDYDLVLNRPVLITKGKVTARTNGSDFLRLQMRNPCDHLFMKEIMRTTLNATQKCVIKPGHYQMVFDINNIAQTYYGGAFLYGHFTFKSLFMTNDCNLSCTEVEVNFVPKNRTD</sequence>
<evidence type="ECO:0000313" key="3">
    <source>
        <dbReference type="Proteomes" id="UP001549921"/>
    </source>
</evidence>
<comment type="caution">
    <text evidence="2">The sequence shown here is derived from an EMBL/GenBank/DDBJ whole genome shotgun (WGS) entry which is preliminary data.</text>
</comment>
<proteinExistence type="predicted"/>
<protein>
    <submittedName>
        <fullName evidence="2">Uncharacterized protein</fullName>
    </submittedName>
</protein>
<organism evidence="2 3">
    <name type="scientific">Loxostege sticticalis</name>
    <name type="common">Beet webworm moth</name>
    <dbReference type="NCBI Taxonomy" id="481309"/>
    <lineage>
        <taxon>Eukaryota</taxon>
        <taxon>Metazoa</taxon>
        <taxon>Ecdysozoa</taxon>
        <taxon>Arthropoda</taxon>
        <taxon>Hexapoda</taxon>
        <taxon>Insecta</taxon>
        <taxon>Pterygota</taxon>
        <taxon>Neoptera</taxon>
        <taxon>Endopterygota</taxon>
        <taxon>Lepidoptera</taxon>
        <taxon>Glossata</taxon>
        <taxon>Ditrysia</taxon>
        <taxon>Pyraloidea</taxon>
        <taxon>Crambidae</taxon>
        <taxon>Pyraustinae</taxon>
        <taxon>Loxostege</taxon>
    </lineage>
</organism>
<dbReference type="EMBL" id="JBEDNZ010000012">
    <property type="protein sequence ID" value="KAL0831456.1"/>
    <property type="molecule type" value="Genomic_DNA"/>
</dbReference>
<keyword evidence="1" id="KW-0732">Signal</keyword>
<dbReference type="AlphaFoldDB" id="A0ABD0T0B0"/>
<evidence type="ECO:0000256" key="1">
    <source>
        <dbReference type="SAM" id="SignalP"/>
    </source>
</evidence>
<reference evidence="2 3" key="1">
    <citation type="submission" date="2024-06" db="EMBL/GenBank/DDBJ databases">
        <title>A chromosome-level genome assembly of beet webworm, Loxostege sticticalis.</title>
        <authorList>
            <person name="Zhang Y."/>
        </authorList>
    </citation>
    <scope>NUCLEOTIDE SEQUENCE [LARGE SCALE GENOMIC DNA]</scope>
    <source>
        <strain evidence="2">AQ028</strain>
        <tissue evidence="2">Male pupae</tissue>
    </source>
</reference>
<feature type="chain" id="PRO_5044835263" evidence="1">
    <location>
        <begin position="21"/>
        <end position="173"/>
    </location>
</feature>
<gene>
    <name evidence="2" type="ORF">ABMA28_002257</name>
</gene>
<evidence type="ECO:0000313" key="2">
    <source>
        <dbReference type="EMBL" id="KAL0831456.1"/>
    </source>
</evidence>
<name>A0ABD0T0B0_LOXSC</name>
<dbReference type="Proteomes" id="UP001549921">
    <property type="component" value="Unassembled WGS sequence"/>
</dbReference>